<feature type="chain" id="PRO_5039137591" evidence="4">
    <location>
        <begin position="28"/>
        <end position="284"/>
    </location>
</feature>
<dbReference type="InterPro" id="IPR050430">
    <property type="entry name" value="Peptidase_S1"/>
</dbReference>
<dbReference type="RefSeq" id="WP_189169696.1">
    <property type="nucleotide sequence ID" value="NZ_BMQB01000003.1"/>
</dbReference>
<dbReference type="Pfam" id="PF00089">
    <property type="entry name" value="Trypsin"/>
    <property type="match status" value="1"/>
</dbReference>
<keyword evidence="6" id="KW-0645">Protease</keyword>
<keyword evidence="6" id="KW-0378">Hydrolase</keyword>
<reference evidence="6" key="2">
    <citation type="submission" date="2020-09" db="EMBL/GenBank/DDBJ databases">
        <authorList>
            <person name="Sun Q."/>
            <person name="Ohkuma M."/>
        </authorList>
    </citation>
    <scope>NUCLEOTIDE SEQUENCE</scope>
    <source>
        <strain evidence="6">JCM 3090</strain>
    </source>
</reference>
<dbReference type="PROSITE" id="PS00134">
    <property type="entry name" value="TRYPSIN_HIS"/>
    <property type="match status" value="1"/>
</dbReference>
<dbReference type="SMART" id="SM00020">
    <property type="entry name" value="Tryp_SPc"/>
    <property type="match status" value="1"/>
</dbReference>
<reference evidence="6" key="1">
    <citation type="journal article" date="2014" name="Int. J. Syst. Evol. Microbiol.">
        <title>Complete genome sequence of Corynebacterium casei LMG S-19264T (=DSM 44701T), isolated from a smear-ripened cheese.</title>
        <authorList>
            <consortium name="US DOE Joint Genome Institute (JGI-PGF)"/>
            <person name="Walter F."/>
            <person name="Albersmeier A."/>
            <person name="Kalinowski J."/>
            <person name="Ruckert C."/>
        </authorList>
    </citation>
    <scope>NUCLEOTIDE SEQUENCE</scope>
    <source>
        <strain evidence="6">JCM 3090</strain>
    </source>
</reference>
<proteinExistence type="inferred from homology"/>
<comment type="similarity">
    <text evidence="1">Belongs to the peptidase S1 family.</text>
</comment>
<comment type="caution">
    <text evidence="6">The sequence shown here is derived from an EMBL/GenBank/DDBJ whole genome shotgun (WGS) entry which is preliminary data.</text>
</comment>
<keyword evidence="2" id="KW-1015">Disulfide bond</keyword>
<feature type="region of interest" description="Disordered" evidence="3">
    <location>
        <begin position="228"/>
        <end position="249"/>
    </location>
</feature>
<dbReference type="SUPFAM" id="SSF50494">
    <property type="entry name" value="Trypsin-like serine proteases"/>
    <property type="match status" value="1"/>
</dbReference>
<name>A0A8J3B5M0_9ACTN</name>
<accession>A0A8J3B5M0</accession>
<dbReference type="EMBL" id="BMQB01000003">
    <property type="protein sequence ID" value="GGJ89551.1"/>
    <property type="molecule type" value="Genomic_DNA"/>
</dbReference>
<protein>
    <submittedName>
        <fullName evidence="6">Serine protease</fullName>
    </submittedName>
</protein>
<dbReference type="GO" id="GO:0006508">
    <property type="term" value="P:proteolysis"/>
    <property type="evidence" value="ECO:0007669"/>
    <property type="project" value="UniProtKB-KW"/>
</dbReference>
<dbReference type="PRINTS" id="PR00722">
    <property type="entry name" value="CHYMOTRYPSIN"/>
</dbReference>
<dbReference type="PROSITE" id="PS50240">
    <property type="entry name" value="TRYPSIN_DOM"/>
    <property type="match status" value="1"/>
</dbReference>
<dbReference type="InterPro" id="IPR001314">
    <property type="entry name" value="Peptidase_S1A"/>
</dbReference>
<gene>
    <name evidence="6" type="ORF">GCM10010123_19000</name>
</gene>
<organism evidence="6 7">
    <name type="scientific">Pilimelia anulata</name>
    <dbReference type="NCBI Taxonomy" id="53371"/>
    <lineage>
        <taxon>Bacteria</taxon>
        <taxon>Bacillati</taxon>
        <taxon>Actinomycetota</taxon>
        <taxon>Actinomycetes</taxon>
        <taxon>Micromonosporales</taxon>
        <taxon>Micromonosporaceae</taxon>
        <taxon>Pilimelia</taxon>
    </lineage>
</organism>
<feature type="domain" description="Peptidase S1" evidence="5">
    <location>
        <begin position="73"/>
        <end position="283"/>
    </location>
</feature>
<evidence type="ECO:0000313" key="7">
    <source>
        <dbReference type="Proteomes" id="UP000649739"/>
    </source>
</evidence>
<dbReference type="InterPro" id="IPR001254">
    <property type="entry name" value="Trypsin_dom"/>
</dbReference>
<sequence length="284" mass="28768">MALRAHLALAAAILLGPGLLAPGPLGAGLCGTGPLGGGGAAAAAAPVGRSVAGPAGGFGSGPADRFGDPADRIFGGRDAESGPWAAALYWAGVEKIMCSGSVVAAQWVMTAAHCVPGMEKPGELPITMRIGHVEAARGEAIVVERIVLPPLDQHKRPRWDIVLLRLSRPITAPVPVRLAAQDPPHGADDEIFGWGRACAGDCGPSPVLRTATVRVAADTAFTDHYGGPAVGSTRGTGYARPGDSGGPQFHAGEQVGVASRAGTGVQMYASVARHLAWIRENVGP</sequence>
<dbReference type="PANTHER" id="PTHR24276">
    <property type="entry name" value="POLYSERASE-RELATED"/>
    <property type="match status" value="1"/>
</dbReference>
<dbReference type="Gene3D" id="2.40.10.10">
    <property type="entry name" value="Trypsin-like serine proteases"/>
    <property type="match status" value="1"/>
</dbReference>
<evidence type="ECO:0000259" key="5">
    <source>
        <dbReference type="PROSITE" id="PS50240"/>
    </source>
</evidence>
<evidence type="ECO:0000256" key="3">
    <source>
        <dbReference type="SAM" id="MobiDB-lite"/>
    </source>
</evidence>
<evidence type="ECO:0000256" key="4">
    <source>
        <dbReference type="SAM" id="SignalP"/>
    </source>
</evidence>
<dbReference type="InterPro" id="IPR043504">
    <property type="entry name" value="Peptidase_S1_PA_chymotrypsin"/>
</dbReference>
<dbReference type="Proteomes" id="UP000649739">
    <property type="component" value="Unassembled WGS sequence"/>
</dbReference>
<dbReference type="GO" id="GO:0004252">
    <property type="term" value="F:serine-type endopeptidase activity"/>
    <property type="evidence" value="ECO:0007669"/>
    <property type="project" value="InterPro"/>
</dbReference>
<dbReference type="InterPro" id="IPR018114">
    <property type="entry name" value="TRYPSIN_HIS"/>
</dbReference>
<feature type="signal peptide" evidence="4">
    <location>
        <begin position="1"/>
        <end position="27"/>
    </location>
</feature>
<keyword evidence="7" id="KW-1185">Reference proteome</keyword>
<evidence type="ECO:0000313" key="6">
    <source>
        <dbReference type="EMBL" id="GGJ89551.1"/>
    </source>
</evidence>
<dbReference type="PANTHER" id="PTHR24276:SF98">
    <property type="entry name" value="FI18310P1-RELATED"/>
    <property type="match status" value="1"/>
</dbReference>
<keyword evidence="4" id="KW-0732">Signal</keyword>
<evidence type="ECO:0000256" key="2">
    <source>
        <dbReference type="ARBA" id="ARBA00023157"/>
    </source>
</evidence>
<evidence type="ECO:0000256" key="1">
    <source>
        <dbReference type="ARBA" id="ARBA00007664"/>
    </source>
</evidence>
<dbReference type="AlphaFoldDB" id="A0A8J3B5M0"/>
<dbReference type="InterPro" id="IPR009003">
    <property type="entry name" value="Peptidase_S1_PA"/>
</dbReference>